<feature type="compositionally biased region" description="Low complexity" evidence="1">
    <location>
        <begin position="239"/>
        <end position="251"/>
    </location>
</feature>
<feature type="compositionally biased region" description="Basic residues" evidence="1">
    <location>
        <begin position="4766"/>
        <end position="4776"/>
    </location>
</feature>
<reference evidence="3" key="1">
    <citation type="journal article" date="2017" name="Nat. Microbiol.">
        <title>Global analysis of biosynthetic gene clusters reveals vast potential of secondary metabolite production in Penicillium species.</title>
        <authorList>
            <person name="Nielsen J.C."/>
            <person name="Grijseels S."/>
            <person name="Prigent S."/>
            <person name="Ji B."/>
            <person name="Dainat J."/>
            <person name="Nielsen K.F."/>
            <person name="Frisvad J.C."/>
            <person name="Workman M."/>
            <person name="Nielsen J."/>
        </authorList>
    </citation>
    <scope>NUCLEOTIDE SEQUENCE [LARGE SCALE GENOMIC DNA]</scope>
    <source>
        <strain evidence="3">IBT 4502</strain>
    </source>
</reference>
<feature type="compositionally biased region" description="Basic and acidic residues" evidence="1">
    <location>
        <begin position="93"/>
        <end position="130"/>
    </location>
</feature>
<feature type="compositionally biased region" description="Basic residues" evidence="1">
    <location>
        <begin position="4269"/>
        <end position="4282"/>
    </location>
</feature>
<feature type="compositionally biased region" description="Basic and acidic residues" evidence="1">
    <location>
        <begin position="3437"/>
        <end position="3453"/>
    </location>
</feature>
<organism evidence="2 3">
    <name type="scientific">Penicillium polonicum</name>
    <dbReference type="NCBI Taxonomy" id="60169"/>
    <lineage>
        <taxon>Eukaryota</taxon>
        <taxon>Fungi</taxon>
        <taxon>Dikarya</taxon>
        <taxon>Ascomycota</taxon>
        <taxon>Pezizomycotina</taxon>
        <taxon>Eurotiomycetes</taxon>
        <taxon>Eurotiomycetidae</taxon>
        <taxon>Eurotiales</taxon>
        <taxon>Aspergillaceae</taxon>
        <taxon>Penicillium</taxon>
    </lineage>
</organism>
<feature type="compositionally biased region" description="Basic and acidic residues" evidence="1">
    <location>
        <begin position="643"/>
        <end position="653"/>
    </location>
</feature>
<feature type="compositionally biased region" description="Basic and acidic residues" evidence="1">
    <location>
        <begin position="1605"/>
        <end position="1647"/>
    </location>
</feature>
<feature type="compositionally biased region" description="Basic and acidic residues" evidence="1">
    <location>
        <begin position="2310"/>
        <end position="2327"/>
    </location>
</feature>
<feature type="compositionally biased region" description="Basic and acidic residues" evidence="1">
    <location>
        <begin position="1952"/>
        <end position="1973"/>
    </location>
</feature>
<feature type="region of interest" description="Disordered" evidence="1">
    <location>
        <begin position="811"/>
        <end position="907"/>
    </location>
</feature>
<feature type="compositionally biased region" description="Basic residues" evidence="1">
    <location>
        <begin position="3214"/>
        <end position="3223"/>
    </location>
</feature>
<feature type="region of interest" description="Disordered" evidence="1">
    <location>
        <begin position="350"/>
        <end position="404"/>
    </location>
</feature>
<name>A0A1V6P4L2_PENPO</name>
<feature type="compositionally biased region" description="Basic and acidic residues" evidence="1">
    <location>
        <begin position="1180"/>
        <end position="1196"/>
    </location>
</feature>
<feature type="compositionally biased region" description="Basic residues" evidence="1">
    <location>
        <begin position="2689"/>
        <end position="2703"/>
    </location>
</feature>
<feature type="compositionally biased region" description="Basic residues" evidence="1">
    <location>
        <begin position="661"/>
        <end position="677"/>
    </location>
</feature>
<feature type="compositionally biased region" description="Acidic residues" evidence="1">
    <location>
        <begin position="845"/>
        <end position="856"/>
    </location>
</feature>
<feature type="compositionally biased region" description="Basic and acidic residues" evidence="1">
    <location>
        <begin position="5577"/>
        <end position="5589"/>
    </location>
</feature>
<feature type="compositionally biased region" description="Basic residues" evidence="1">
    <location>
        <begin position="5510"/>
        <end position="5521"/>
    </location>
</feature>
<feature type="compositionally biased region" description="Polar residues" evidence="1">
    <location>
        <begin position="358"/>
        <end position="369"/>
    </location>
</feature>
<evidence type="ECO:0000256" key="1">
    <source>
        <dbReference type="SAM" id="MobiDB-lite"/>
    </source>
</evidence>
<feature type="compositionally biased region" description="Low complexity" evidence="1">
    <location>
        <begin position="4738"/>
        <end position="4753"/>
    </location>
</feature>
<feature type="compositionally biased region" description="Basic residues" evidence="1">
    <location>
        <begin position="750"/>
        <end position="759"/>
    </location>
</feature>
<feature type="compositionally biased region" description="Polar residues" evidence="1">
    <location>
        <begin position="1069"/>
        <end position="1079"/>
    </location>
</feature>
<feature type="compositionally biased region" description="Basic and acidic residues" evidence="1">
    <location>
        <begin position="5916"/>
        <end position="5938"/>
    </location>
</feature>
<feature type="region of interest" description="Disordered" evidence="1">
    <location>
        <begin position="420"/>
        <end position="454"/>
    </location>
</feature>
<feature type="compositionally biased region" description="Basic and acidic residues" evidence="1">
    <location>
        <begin position="3182"/>
        <end position="3199"/>
    </location>
</feature>
<feature type="compositionally biased region" description="Basic and acidic residues" evidence="1">
    <location>
        <begin position="2206"/>
        <end position="2227"/>
    </location>
</feature>
<feature type="compositionally biased region" description="Low complexity" evidence="1">
    <location>
        <begin position="4819"/>
        <end position="4832"/>
    </location>
</feature>
<feature type="compositionally biased region" description="Low complexity" evidence="1">
    <location>
        <begin position="2659"/>
        <end position="2688"/>
    </location>
</feature>
<feature type="compositionally biased region" description="Basic and acidic residues" evidence="1">
    <location>
        <begin position="3360"/>
        <end position="3380"/>
    </location>
</feature>
<feature type="compositionally biased region" description="Basic residues" evidence="1">
    <location>
        <begin position="2922"/>
        <end position="2933"/>
    </location>
</feature>
<feature type="compositionally biased region" description="Basic residues" evidence="1">
    <location>
        <begin position="3944"/>
        <end position="3956"/>
    </location>
</feature>
<feature type="compositionally biased region" description="Basic and acidic residues" evidence="1">
    <location>
        <begin position="2841"/>
        <end position="2854"/>
    </location>
</feature>
<evidence type="ECO:0000313" key="3">
    <source>
        <dbReference type="Proteomes" id="UP000191408"/>
    </source>
</evidence>
<feature type="compositionally biased region" description="Polar residues" evidence="1">
    <location>
        <begin position="2498"/>
        <end position="2509"/>
    </location>
</feature>
<feature type="compositionally biased region" description="Basic and acidic residues" evidence="1">
    <location>
        <begin position="5775"/>
        <end position="5790"/>
    </location>
</feature>
<feature type="compositionally biased region" description="Polar residues" evidence="1">
    <location>
        <begin position="3993"/>
        <end position="4008"/>
    </location>
</feature>
<feature type="compositionally biased region" description="Basic and acidic residues" evidence="1">
    <location>
        <begin position="2000"/>
        <end position="2053"/>
    </location>
</feature>
<dbReference type="OrthoDB" id="5365701at2759"/>
<feature type="compositionally biased region" description="Low complexity" evidence="1">
    <location>
        <begin position="4968"/>
        <end position="4978"/>
    </location>
</feature>
<feature type="region of interest" description="Disordered" evidence="1">
    <location>
        <begin position="536"/>
        <end position="588"/>
    </location>
</feature>
<feature type="compositionally biased region" description="Polar residues" evidence="1">
    <location>
        <begin position="2386"/>
        <end position="2395"/>
    </location>
</feature>
<feature type="compositionally biased region" description="Low complexity" evidence="1">
    <location>
        <begin position="2232"/>
        <end position="2243"/>
    </location>
</feature>
<feature type="region of interest" description="Disordered" evidence="1">
    <location>
        <begin position="1429"/>
        <end position="1465"/>
    </location>
</feature>
<feature type="compositionally biased region" description="Low complexity" evidence="1">
    <location>
        <begin position="11"/>
        <end position="22"/>
    </location>
</feature>
<feature type="compositionally biased region" description="Basic residues" evidence="1">
    <location>
        <begin position="5225"/>
        <end position="5237"/>
    </location>
</feature>
<feature type="compositionally biased region" description="Basic and acidic residues" evidence="1">
    <location>
        <begin position="1918"/>
        <end position="1935"/>
    </location>
</feature>
<feature type="region of interest" description="Disordered" evidence="1">
    <location>
        <begin position="920"/>
        <end position="985"/>
    </location>
</feature>
<feature type="compositionally biased region" description="Basic and acidic residues" evidence="1">
    <location>
        <begin position="2252"/>
        <end position="2267"/>
    </location>
</feature>
<feature type="compositionally biased region" description="Basic and acidic residues" evidence="1">
    <location>
        <begin position="2484"/>
        <end position="2495"/>
    </location>
</feature>
<feature type="compositionally biased region" description="Basic and acidic residues" evidence="1">
    <location>
        <begin position="4294"/>
        <end position="4311"/>
    </location>
</feature>
<feature type="compositionally biased region" description="Basic and acidic residues" evidence="1">
    <location>
        <begin position="1834"/>
        <end position="1846"/>
    </location>
</feature>
<feature type="region of interest" description="Disordered" evidence="1">
    <location>
        <begin position="1315"/>
        <end position="1404"/>
    </location>
</feature>
<dbReference type="Proteomes" id="UP000191408">
    <property type="component" value="Unassembled WGS sequence"/>
</dbReference>
<feature type="compositionally biased region" description="Low complexity" evidence="1">
    <location>
        <begin position="760"/>
        <end position="772"/>
    </location>
</feature>
<feature type="region of interest" description="Disordered" evidence="1">
    <location>
        <begin position="305"/>
        <end position="336"/>
    </location>
</feature>
<feature type="compositionally biased region" description="Polar residues" evidence="1">
    <location>
        <begin position="831"/>
        <end position="843"/>
    </location>
</feature>
<feature type="compositionally biased region" description="Low complexity" evidence="1">
    <location>
        <begin position="3576"/>
        <end position="3595"/>
    </location>
</feature>
<feature type="compositionally biased region" description="Basic residues" evidence="1">
    <location>
        <begin position="540"/>
        <end position="549"/>
    </location>
</feature>
<feature type="compositionally biased region" description="Pro residues" evidence="1">
    <location>
        <begin position="971"/>
        <end position="981"/>
    </location>
</feature>
<dbReference type="InterPro" id="IPR053268">
    <property type="entry name" value="Woronin_anchor"/>
</dbReference>
<feature type="compositionally biased region" description="Low complexity" evidence="1">
    <location>
        <begin position="1147"/>
        <end position="1160"/>
    </location>
</feature>
<feature type="compositionally biased region" description="Basic and acidic residues" evidence="1">
    <location>
        <begin position="1787"/>
        <end position="1820"/>
    </location>
</feature>
<feature type="compositionally biased region" description="Acidic residues" evidence="1">
    <location>
        <begin position="2952"/>
        <end position="2961"/>
    </location>
</feature>
<dbReference type="PANTHER" id="PTHR40641:SF2">
    <property type="entry name" value="INVOLUCRIN REPEAT PROTEIN"/>
    <property type="match status" value="1"/>
</dbReference>
<feature type="compositionally biased region" description="Polar residues" evidence="1">
    <location>
        <begin position="2100"/>
        <end position="2113"/>
    </location>
</feature>
<feature type="compositionally biased region" description="Low complexity" evidence="1">
    <location>
        <begin position="3879"/>
        <end position="3912"/>
    </location>
</feature>
<feature type="compositionally biased region" description="Low complexity" evidence="1">
    <location>
        <begin position="3924"/>
        <end position="3943"/>
    </location>
</feature>
<feature type="compositionally biased region" description="Polar residues" evidence="1">
    <location>
        <begin position="2268"/>
        <end position="2288"/>
    </location>
</feature>
<gene>
    <name evidence="2" type="ORF">PENPOL_c001G01452</name>
</gene>
<feature type="compositionally biased region" description="Gly residues" evidence="1">
    <location>
        <begin position="1"/>
        <end position="10"/>
    </location>
</feature>
<feature type="compositionally biased region" description="Low complexity" evidence="1">
    <location>
        <begin position="1569"/>
        <end position="1578"/>
    </location>
</feature>
<dbReference type="PANTHER" id="PTHR40641">
    <property type="entry name" value="INVOLUCRIN REPEAT PROTEIN (AFU_ORTHOLOGUE AFUA_2G08060)"/>
    <property type="match status" value="1"/>
</dbReference>
<feature type="compositionally biased region" description="Basic and acidic residues" evidence="1">
    <location>
        <begin position="5201"/>
        <end position="5213"/>
    </location>
</feature>
<feature type="region of interest" description="Disordered" evidence="1">
    <location>
        <begin position="1"/>
        <end position="180"/>
    </location>
</feature>
<accession>A0A1V6P4L2</accession>
<feature type="compositionally biased region" description="Basic and acidic residues" evidence="1">
    <location>
        <begin position="1744"/>
        <end position="1779"/>
    </location>
</feature>
<dbReference type="EMBL" id="MDYM01000001">
    <property type="protein sequence ID" value="OQD71901.1"/>
    <property type="molecule type" value="Genomic_DNA"/>
</dbReference>
<feature type="compositionally biased region" description="Basic residues" evidence="1">
    <location>
        <begin position="4169"/>
        <end position="4181"/>
    </location>
</feature>
<comment type="caution">
    <text evidence="2">The sequence shown here is derived from an EMBL/GenBank/DDBJ whole genome shotgun (WGS) entry which is preliminary data.</text>
</comment>
<feature type="compositionally biased region" description="Pro residues" evidence="1">
    <location>
        <begin position="5811"/>
        <end position="5820"/>
    </location>
</feature>
<feature type="region of interest" description="Disordered" evidence="1">
    <location>
        <begin position="228"/>
        <end position="268"/>
    </location>
</feature>
<feature type="compositionally biased region" description="Polar residues" evidence="1">
    <location>
        <begin position="2815"/>
        <end position="2835"/>
    </location>
</feature>
<feature type="compositionally biased region" description="Basic and acidic residues" evidence="1">
    <location>
        <begin position="3482"/>
        <end position="3495"/>
    </location>
</feature>
<feature type="compositionally biased region" description="Basic and acidic residues" evidence="1">
    <location>
        <begin position="2452"/>
        <end position="2461"/>
    </location>
</feature>
<feature type="compositionally biased region" description="Polar residues" evidence="1">
    <location>
        <begin position="4437"/>
        <end position="4455"/>
    </location>
</feature>
<feature type="compositionally biased region" description="Basic and acidic residues" evidence="1">
    <location>
        <begin position="4699"/>
        <end position="4715"/>
    </location>
</feature>
<feature type="compositionally biased region" description="Basic and acidic residues" evidence="1">
    <location>
        <begin position="5897"/>
        <end position="5907"/>
    </location>
</feature>
<feature type="compositionally biased region" description="Low complexity" evidence="1">
    <location>
        <begin position="3669"/>
        <end position="3678"/>
    </location>
</feature>
<feature type="compositionally biased region" description="Acidic residues" evidence="1">
    <location>
        <begin position="4084"/>
        <end position="4098"/>
    </location>
</feature>
<feature type="compositionally biased region" description="Basic residues" evidence="1">
    <location>
        <begin position="4416"/>
        <end position="4427"/>
    </location>
</feature>
<feature type="compositionally biased region" description="Basic and acidic residues" evidence="1">
    <location>
        <begin position="6077"/>
        <end position="6091"/>
    </location>
</feature>
<feature type="compositionally biased region" description="Low complexity" evidence="1">
    <location>
        <begin position="4242"/>
        <end position="4257"/>
    </location>
</feature>
<feature type="compositionally biased region" description="Basic residues" evidence="1">
    <location>
        <begin position="5403"/>
        <end position="5414"/>
    </location>
</feature>
<keyword evidence="3" id="KW-1185">Reference proteome</keyword>
<feature type="compositionally biased region" description="Low complexity" evidence="1">
    <location>
        <begin position="557"/>
        <end position="567"/>
    </location>
</feature>
<feature type="compositionally biased region" description="Basic residues" evidence="1">
    <location>
        <begin position="5099"/>
        <end position="5108"/>
    </location>
</feature>
<sequence length="6527" mass="713049">MFKALMGGGRSSSSSDVRSSSKSSRRKSEKPDKSDTRSISSRKSSRGDDRDRGLGDLSSYSPSASRSKRGPPSIAGESIASTYVTAEPEAIDDSDRYYIERTPKRRDSERESKSSRRRDQDRSDSPEREKRRSRRGTQDTLDDDLDRERDRRERRRTQPGDPYVPPISTNMPPSAPGAQFAAEIGAPGFSQFPMQYDAGIPSADHSPAHEVSYDPHVQQQFPDQFPEQVAAPYRPPNPAGAAADYYGDQGQSVEHQPGIRPAPPSVLPNTQAHLMAASPSANPPPEPSSLGETGAAAAYFDDDFHAPAQEGQPPAVSSSRPPKPSKPSKPSSSGVLPAAAVGAAAYGIGGMMSHSESHSPPQHTTSYAQQGHPMTHNQPMEYDQPMASSSYQPPSKPSHSHSFSEGAGIAVAGAATGYMVGHHHHSSSPEHAPQYAFQHHEQSSQAGGMQGMQPYAPGHNNALYAAGAGGYAAQAAYNPGFYPHGPSALAFQERQRGPMGRFVDFWRDPEAVGRFEDYTESIGVCKYCFQPGTSSVDAPRKHHYHRRRRNSPDRRSSGSSRISKVSRYNSSEDESRRRPKSKKSSSWLPGMLAGYATKSLFSSKEFDDSYSLRSGRMASSHGEEDDRRSHTSRGVTRRSGRSPQRDHYADSKHASQSGYSRHTRSRSRSSSRSGRHSYLKEAALGAAVGGAALAVAKSRNRSRSRSRSPERRQRRKDSSSSSSFVNLPRPAKKSIAGGIGSFFTASSENRKKRHTKKRSGFFSFKSGSSSSSLDNDLAFGDGFSKKFSKSKKKGKKGKDVDAALVELSDTATRLAGSSPHGPGRSAGQMYTPRSRQSNYAHSTTQDEEWIDAESEDQSSSSVSSALAFGGSSVDSSSDSASSKWGWRWGSKKDKKRKDKRSSATNAALVAGAGAIGAAAISSARHRDSDPPSRSGSLQQVYPMPTSDPSRFDVAKMSPSVSGGEPTLIRPGPIPLQQPQPFTPVSQSVYTTQGAVSGPIPVYSTPAVPPLFANEIGNYDSQFQITRDAAWAPEASTYADRRKPRRSDSSPVFPTQETASSLKRRFTAKEQASVQFNLTEEQAERERHLIRRDKNYRDEVADQPVQLIDREEELARQETERRERRRKERDDEERRYAGDREKDSSSWVGAAAAGAVGAAAASTILSRKTDDDEASEASQRYNERREKRRAERKRDTDTIGDTSIVSRFQPTQPIDEEVTTVEHREDQKKQSPRSPRPAQVYDDYAEFYAPEELRHSPDVHARSSDSPNMPTIVEVEPASERPTHEEPKPTEVDYSYEPYQHVDRLPWPVPGLNLIEPTPPHSVTGGSVRDVTSPTPPVNKSYDTQPRERPTGSRVSWGEHETHEYEIPSSSEQDPLEHDISPIEISPKDVPLPASEISQSKGIPSTSEYGADIEFAATIAAATAAAGFDPSLITDDPSYHTRTSPPGSEDEHTFTSPWSASARKEPHGFVEGEIEEIDPKFTKDMTSAPPHVVQGKDELFFDEPESFSRDRDISSGRRDKASIAQEVIEQLNGKYGKRDRTASPEKDVDVFSMPGGFDTSESRNLPDARSVVSAPAPVAMDPETPTKSKSKKLRRSGDVFDLPEFQQRELAESPDLKDETSKSRKSRRSGDDFEIYESREVSPTRDESYSVITAPVSKDETSRSKSRKSRRSGDDFGIAEYPESVVPESRDDSFSVISAPVSKDETFKSKSRKSRRSGDDFEIYESPEPSESRDNTRSITSTPAGKEEYESSKPGKSRRSGDDYDIAESREISEPYDDNRSVFSAPVSKDETSKSRRSRRSGDDFDISRSRDVSESRDESRSVVSESAKSRKSRRSGDDFDPRRDAEAASDVEEGGEEKKRRRKRRSKHGSDTFSVDDDARSAITDIGDDKSERRKHRHRSSREAEFDDNASITSSPARIDESREKRRGKDEKEKSGGFLRSIFGSQVSAPAERVRSDHSRSSSLDKRSSREAISEAGVDDERRRHKKRSSKHRSSSNGDELDRYMSDKEKGTQDDTNLEEYRSSRQQKEERRRHRYEEIVDSGRKRESEKDGYSDNFDDQSFLRKHPGILAPEREDYGASWLPALAGSAAVFAASGLNDIPQQRPRSQSTSPPATEKTLDLTPKSLSRPASPETSHPQGSRSPKQRRHSVAKSTNESPTAVPLHFRRPPTSPGLSRAVPVEQPAPIASPGSPSQQRNRRPGSVEFRNSREIRPLWLVERHSLIKGEPETEEPLPSLPSSKTSSRAPSMDNVKSLHDDDGLKSWEHVDLSQSIMENQRPTGLTISTDQANESHDRDLDLLGSQQPTPTAEHFQDSESRKEKRRYEFHSPSELLQDPAVLDELPPSPTLDALPSAEGSMVGVGSREQETQRALDALEGVSHPQHEPETPTQEHNSFFSGVADFAKGAGFAGVVDAAAIAAVREHDQSRSLPADEPAKAHGFSDIVDEAVAAEGSSHDHDKAPVDEEAPGEPVTAIEENYPAGPEPLHQEMETAKEFIPESTEQPVESSDLQPQPDADVVPDEGAGTQSSKKKNKKKKSKKNQAQDADLGTPEEPPAQEGLSKELAQDPAVEVPEVETVSAEPEVAVPEQSEHEPVEVEASRELGPEIVADESVVEGAPVQSAPIESAPVEPEVAVPEQPDAEPIEASRELEIEPLVAATQEPEAVAALEPEPTEVVATETEQTEDTASSTKKAKRDKKKQKKKSKNASTSEEPADDTVTAQPEHDISASMEVEGQQEDTAPAPAKEIVAAPLPEDIATSTGTPENTADQTAVPSAATDEEQDQSQQQPGELVEPVEEVSTEESVIPVPEDPSLPVEEQQTPEPTFTDANETPITGATQPEAEEVSRSLEEIEKPTEDFTPEAPLNDTTPEITETPKEDTEGEDNFQEAVEEQVSQPAEEKEPAPEPPIEVAADAPAEGSETKAEKRKNKKKKNRKSAAVEETQISTETPAPETESPEIQDPETEQSAVVEPPTKDVEQPLQTTIEEPAATQEQEQVPLEVAVDAAPVVTEPVDPAGPSDELSQPAVIDVQPNAQLPDPAEEASREISEPSAVETQPEAEVQAEPQLEVEAEPEVALTAAQKKKAKKSKKKGKQSESSILEDEKPAESVSPTPELETAAEDMAKEAPVVTEDVSVDAPAQERDMELPVEVEQSLEPEQTSEAVPPQEEASPERLPEPTTEVIESEAPKEEPIASEEQPKAEESPAEPEVPMTAPERKKAKKAKKKQQKEQEESIGSVAEDIKPVEAEPAPEAESAEPSKDIVPAAEIDDVAPADLSAPVSSEPAEAAQDVVPTSTAEPEAAPVTEDTLLPTETETLEQTKDIDPPVEAEPPVEDAAPSSEIEATEVIADLPLASEEAITPTDAPRDLDQQDDIVKVEGPKSEDVAPAPTEEPSVDAAETDAPNAEEQSPEPEVPMTAAERKKAKKNKKKQQKQESVQLDEQPKPEAEPTSTEEKSVEQAADILPESEATPTAENVAGVDEPTEPEAARDLETETKPEEEQAQDVPVLDSELAPDAPTEEAIPTLDIAEQGIDVQDGDKETAQEPTVEVTSAEEPQGEKLDTAVSEEPVLDKSLDDKPTEPTAEPAMEEAQPTEPTESPVVEEAEDEQVAASSKSKKKKNRKKRQSVAPEEEQPAPAEESKAAPAEEEAKPAAPEEEVKLTPAEEEPAPVPPEVESADPAPSQELELPPLEKDAEVPVVMEEAPKAEESTQPETTTDVADAEAAEEASMTPAQKRKAKKDKKKRQSVAAGQEQSTPAEEESKAVPAEEEIKLIPAEEEPAPLPAEVEFTEPALSQEPEQPASEPIPETPIATEEAPKAEETMQQDASPDVADAEAAEEASMTPAQKRKAKKDKKKRQSVAAEEEQPTPAEEEVRLTPAEEEPALVPAEVESTEPAPSQEPEQPAPELSPETPIATEEAPKAEETTQQDASADVAATEAAEEASMTPAQKRKAKKDKKKRQSVAAEEEQPTPAEEEVKLTPAEEEPTPMPTEGESTESAPSQELEQGSVNQEAETPIVIEEEPKAEESSPEETTQVEVPADTAAIEAAEEASMTPAQKRKAKKDKKKRQSVVAEEEQPVPVEESKPEPAEEDVAPAPAEEEPMPESVREEPTEPILTQEAEQFTVGEDVGTPIVTEEEAPKAEEPSPEESTQPEAPADAAAIEAAEEASMTPAQRRKAKKDKKKRQSVVAEEEQPASVEEPKPKSAQQEPVEPELTQETEQPTVDKDAQPPIMVEEQVPKAEEPSPEEATQQDAPADAAATEAAEEEEAMTPAQKKKAKKDKKKQRKSVAFDDDATPSEEQKPEQDSSAPEDKVESQDAPADLVIADESAKELPVTEEVAEPATEGEVSEKTEEPASEQSKEIAQEEPTSAAAPDAPIPAEAEDPKSAAELPEQPEQDAQTPSEPQSPSAQEPEVPLTAAQKKKAKKNKKKGKSVDLAENAPTATDAVQESEPIVQTSPDTPVENLELQDTPASEPAQPAEGLEQDNTIEPEAPKAEELETTETVSDDVPKEEIPDAKETDEAPATEAIVDAEPTPSQEAEAIASSPAETTEEAGMSAKERRKAAKKAKKRQSKNVDADNDAAASTEAANSVEKVLTSTDTDAPGLSAVPASSPAEHDGKEHQSHDIETYDATAQNTASTDEYMSSQVEQTPIESPFLEYPPQPVLERSVDSGELAEGNAVQEGDVAPTAHEREGELVEPTPLEELKTVDDGEIVEERSSVPEADDFSMEKDVEDKDVEETPVDVPIDAVPEAQTQESPAEEEASETAVSKKQKKKNKNKNKKQEEEAAAPEPEISTAEDKEQPEAAPLVDAEPQPEVKDITEPEPIAEAEPLPVLEGQSADRSQDVEETTDVQTTEDSDDTKEVSVPEAEAELVPIPEEQPAEHPQDIEETVAVQTTEDIDDTKEISAPEGETVAPPTEETTQSEALTDAAATEAAEEASMTPAQKRKAKKDKKKQRQSILPQEPEAELQPEEQTTPEAAETSVQEVEIATESAPAETITQGEAVTSADEPTVQPIDVTEEAVKDLVTPPEDTEHHVPSQEIEGGERSLELPSAESNVEEGDKPAGEAAEAPAEILDNEQASEQVPPEAAPEPEGESASVPKKMSKKEKKKAAAAAAAAALLEDEKLVESQPEPEEPPTITPQALEEAVEQPIVQELQPSGTEDKPQPETEKSLDETTELTTSEPKEDVLEQPVDVLDSTEPLESEVKPEESTKELAEEPAAVDTITRKSSKKDKKRAKKQAKQEVIEPASLIEEHVPTDPATVEAAPESEPTLGETPTDIVPEPESIAREEIQEAPNPELESMEAPPLEAFGTVSEDKQPSESEKNEAVVPLDTLHTPPPAEPTDQATNYEPLALQDPTEKNAQEDEAQVVASAHDLEKTADLEVVESSVEDGPGEPEVMPALSKKMSKKDKRKAKKNGGITEEISTQQQEQPQADVAKLPTESESRPAEPAMEQQIPETEDAAEPQPTLERELPIEPSLAIEDQPISAPEVQDGPTQPDEEPVSEEIPLPRKGSKKKAKKAQKANKSLDTGRAENAIDADQHANIVPFEEDQSKAQDPEVPDEKSSHDEEDWPAIDWQAKFEESQRLKEVNSDPEPEIAPPEPEIISEFVDSSFPEVSQDANEAAEEDAWALPSKKDKKKAKKNKKQSQQAAPEVEEPSLEPLNDKEIEPPARTTTPGGSKIANLFPGLERSGFRRPALDQQTPSLKDSAEEETTADLESNRDIAIPVLEAPLTTTETKEIADDFTSGLPSSLERQIESTISELKAHSETPTATEDDSIREPELPMHGEKSLDAPLSLSMEPSNERTRTEEPSSPPRLPPPEEAGAELCELRRSPSIHGRHQHTPRTWSLDEPSLPALAPSPPRSLFGPDDNVRPRTPLEPIAEQEPHGQGTMARRGTPRLEMKPEHVLPRPQTPVRKFTDNAFDREAWPTENPKEDFQEIQKTPEQGILKPSTSSGKLRRTNRSISGDLRAASRALDSQPSLDLDQLPSSSSYDPVTDKGKRPLRNMSDVYEGWGETPNSPRSPSRPPSVRRRRSMQHLQDIETRLDQLISENRLLIAARDEAEDKLRNTSVARRKSDRALNTRDGDLRDRESEVEQLKNSVEWLQKEMTRLTQENEGLTASNSALAAAHAAEVNTVRESSTRELVELQSQHSQLSSQMEDRVRQEIESALAQKDIELRRLRTELEEARDKVKELQQQIAASVHDNALVFRDEEYFEAACQKLCGHVQSWVVRFSKHSDKRRCRPLSELQDEKIADRFDNALLDGSDPDAYLSDRVRRRDVFMSVVMTMVWEYIFTRYLFGMDREQRQKLKSLEKQLSEVGPTRAVHRWRATTLTLLSRRPAFAAQRESDTEAVTLEIFQTLSRVLPPPSHVESQLLDNLRKIMRVAVSLSLEMRTQLAEFIMLPPLQPEYDTNGDLARQVYFNAALMNERSGLTNDNGELEAQQSIVRIVLFPLVVKKGNDVGEGEDEEVVCPAQVLIARPSKDKKVSRMMSGDRMSIDATRSVHSIAQSIAHSVAPSSMMDMSNVI</sequence>
<feature type="compositionally biased region" description="Basic and acidic residues" evidence="1">
    <location>
        <begin position="4503"/>
        <end position="4516"/>
    </location>
</feature>
<feature type="compositionally biased region" description="Low complexity" evidence="1">
    <location>
        <begin position="4576"/>
        <end position="4586"/>
    </location>
</feature>
<feature type="compositionally biased region" description="Basic residues" evidence="1">
    <location>
        <begin position="2527"/>
        <end position="2538"/>
    </location>
</feature>
<feature type="compositionally biased region" description="Basic residues" evidence="1">
    <location>
        <begin position="4555"/>
        <end position="4568"/>
    </location>
</feature>
<feature type="region of interest" description="Disordered" evidence="1">
    <location>
        <begin position="1252"/>
        <end position="1290"/>
    </location>
</feature>
<feature type="compositionally biased region" description="Basic and acidic residues" evidence="1">
    <location>
        <begin position="1535"/>
        <end position="1548"/>
    </location>
</feature>
<feature type="compositionally biased region" description="Basic residues" evidence="1">
    <location>
        <begin position="3841"/>
        <end position="3853"/>
    </location>
</feature>
<feature type="compositionally biased region" description="Low complexity" evidence="1">
    <location>
        <begin position="3301"/>
        <end position="3310"/>
    </location>
</feature>
<feature type="region of interest" description="Disordered" evidence="1">
    <location>
        <begin position="1035"/>
        <end position="1240"/>
    </location>
</feature>
<feature type="compositionally biased region" description="Low complexity" evidence="1">
    <location>
        <begin position="4921"/>
        <end position="4930"/>
    </location>
</feature>
<feature type="compositionally biased region" description="Polar residues" evidence="1">
    <location>
        <begin position="1198"/>
        <end position="1211"/>
    </location>
</feature>
<feature type="compositionally biased region" description="Basic residues" evidence="1">
    <location>
        <begin position="3729"/>
        <end position="3741"/>
    </location>
</feature>
<feature type="compositionally biased region" description="Basic and acidic residues" evidence="1">
    <location>
        <begin position="1219"/>
        <end position="1228"/>
    </location>
</feature>
<feature type="compositionally biased region" description="Polar residues" evidence="1">
    <location>
        <begin position="4627"/>
        <end position="4648"/>
    </location>
</feature>
<feature type="compositionally biased region" description="Basic residues" evidence="1">
    <location>
        <begin position="5634"/>
        <end position="5644"/>
    </location>
</feature>
<feature type="compositionally biased region" description="Basic and acidic residues" evidence="1">
    <location>
        <begin position="45"/>
        <end position="54"/>
    </location>
</feature>
<feature type="compositionally biased region" description="Acidic residues" evidence="1">
    <location>
        <begin position="4842"/>
        <end position="4856"/>
    </location>
</feature>
<feature type="compositionally biased region" description="Low complexity" evidence="1">
    <location>
        <begin position="3800"/>
        <end position="3809"/>
    </location>
</feature>
<protein>
    <recommendedName>
        <fullName evidence="4">Involucrin repeat protein</fullName>
    </recommendedName>
</protein>
<feature type="compositionally biased region" description="Basic and acidic residues" evidence="1">
    <location>
        <begin position="5158"/>
        <end position="5171"/>
    </location>
</feature>
<feature type="region of interest" description="Disordered" evidence="1">
    <location>
        <begin position="2097"/>
        <end position="2395"/>
    </location>
</feature>
<feature type="compositionally biased region" description="Basic residues" evidence="1">
    <location>
        <begin position="3078"/>
        <end position="3089"/>
    </location>
</feature>
<feature type="compositionally biased region" description="Basic and acidic residues" evidence="1">
    <location>
        <begin position="5549"/>
        <end position="5565"/>
    </location>
</feature>
<dbReference type="STRING" id="60169.A0A1V6P4L2"/>
<feature type="compositionally biased region" description="Basic and acidic residues" evidence="1">
    <location>
        <begin position="1081"/>
        <end position="1099"/>
    </location>
</feature>
<feature type="compositionally biased region" description="Polar residues" evidence="1">
    <location>
        <begin position="2755"/>
        <end position="2770"/>
    </location>
</feature>
<feature type="compositionally biased region" description="Polar residues" evidence="1">
    <location>
        <begin position="5746"/>
        <end position="5760"/>
    </location>
</feature>
<feature type="compositionally biased region" description="Acidic residues" evidence="1">
    <location>
        <begin position="2877"/>
        <end position="2888"/>
    </location>
</feature>
<feature type="compositionally biased region" description="Low complexity" evidence="1">
    <location>
        <begin position="2906"/>
        <end position="2915"/>
    </location>
</feature>
<feature type="compositionally biased region" description="Low complexity" evidence="1">
    <location>
        <begin position="5975"/>
        <end position="5991"/>
    </location>
</feature>
<feature type="compositionally biased region" description="Basic residues" evidence="1">
    <location>
        <begin position="4941"/>
        <end position="4953"/>
    </location>
</feature>
<feature type="compositionally biased region" description="Basic and acidic residues" evidence="1">
    <location>
        <begin position="5312"/>
        <end position="5324"/>
    </location>
</feature>
<proteinExistence type="predicted"/>
<feature type="compositionally biased region" description="Low complexity" evidence="1">
    <location>
        <begin position="858"/>
        <end position="888"/>
    </location>
</feature>
<feature type="compositionally biased region" description="Basic residues" evidence="1">
    <location>
        <begin position="3418"/>
        <end position="3427"/>
    </location>
</feature>
<feature type="compositionally biased region" description="Basic and acidic residues" evidence="1">
    <location>
        <begin position="3565"/>
        <end position="3575"/>
    </location>
</feature>
<feature type="compositionally biased region" description="Basic and acidic residues" evidence="1">
    <location>
        <begin position="1277"/>
        <end position="1290"/>
    </location>
</feature>
<feature type="compositionally biased region" description="Basic residues" evidence="1">
    <location>
        <begin position="1983"/>
        <end position="1994"/>
    </location>
</feature>
<feature type="region of interest" description="Disordered" evidence="1">
    <location>
        <begin position="615"/>
        <end position="678"/>
    </location>
</feature>
<feature type="compositionally biased region" description="Low complexity" evidence="1">
    <location>
        <begin position="4366"/>
        <end position="4375"/>
    </location>
</feature>
<feature type="compositionally biased region" description="Low complexity" evidence="1">
    <location>
        <begin position="55"/>
        <end position="65"/>
    </location>
</feature>
<feature type="compositionally biased region" description="Low complexity" evidence="1">
    <location>
        <begin position="3273"/>
        <end position="3284"/>
    </location>
</feature>
<feature type="region of interest" description="Disordered" evidence="1">
    <location>
        <begin position="693"/>
        <end position="775"/>
    </location>
</feature>
<feature type="compositionally biased region" description="Basic and acidic residues" evidence="1">
    <location>
        <begin position="1252"/>
        <end position="1262"/>
    </location>
</feature>
<feature type="region of interest" description="Disordered" evidence="1">
    <location>
        <begin position="1477"/>
        <end position="2067"/>
    </location>
</feature>
<feature type="compositionally biased region" description="Low complexity" evidence="1">
    <location>
        <begin position="443"/>
        <end position="453"/>
    </location>
</feature>
<feature type="compositionally biased region" description="Polar residues" evidence="1">
    <location>
        <begin position="1395"/>
        <end position="1404"/>
    </location>
</feature>
<feature type="compositionally biased region" description="Basic and acidic residues" evidence="1">
    <location>
        <begin position="4610"/>
        <end position="4623"/>
    </location>
</feature>
<feature type="compositionally biased region" description="Basic residues" evidence="1">
    <location>
        <begin position="4052"/>
        <end position="4064"/>
    </location>
</feature>
<feature type="region of interest" description="Disordered" evidence="1">
    <location>
        <begin position="2421"/>
        <end position="6036"/>
    </location>
</feature>
<feature type="region of interest" description="Disordered" evidence="1">
    <location>
        <begin position="6065"/>
        <end position="6091"/>
    </location>
</feature>
<feature type="compositionally biased region" description="Low complexity" evidence="1">
    <location>
        <begin position="4395"/>
        <end position="4415"/>
    </location>
</feature>
<feature type="compositionally biased region" description="Low complexity" evidence="1">
    <location>
        <begin position="5062"/>
        <end position="5083"/>
    </location>
</feature>
<feature type="compositionally biased region" description="Basic and acidic residues" evidence="1">
    <location>
        <begin position="1112"/>
        <end position="1143"/>
    </location>
</feature>
<feature type="compositionally biased region" description="Basic and acidic residues" evidence="1">
    <location>
        <begin position="1344"/>
        <end position="1365"/>
    </location>
</feature>
<feature type="compositionally biased region" description="Low complexity" evidence="1">
    <location>
        <begin position="4143"/>
        <end position="4158"/>
    </location>
</feature>
<feature type="compositionally biased region" description="Polar residues" evidence="1">
    <location>
        <begin position="2132"/>
        <end position="2142"/>
    </location>
</feature>
<feature type="compositionally biased region" description="Low complexity" evidence="1">
    <location>
        <begin position="2620"/>
        <end position="2636"/>
    </location>
</feature>
<feature type="compositionally biased region" description="Basic and acidic residues" evidence="1">
    <location>
        <begin position="1505"/>
        <end position="1520"/>
    </location>
</feature>
<feature type="compositionally biased region" description="Basic and acidic residues" evidence="1">
    <location>
        <begin position="4343"/>
        <end position="4359"/>
    </location>
</feature>
<feature type="compositionally biased region" description="Polar residues" evidence="1">
    <location>
        <begin position="1051"/>
        <end position="1060"/>
    </location>
</feature>
<evidence type="ECO:0008006" key="4">
    <source>
        <dbReference type="Google" id="ProtNLM"/>
    </source>
</evidence>
<feature type="compositionally biased region" description="Basic and acidic residues" evidence="1">
    <location>
        <begin position="2587"/>
        <end position="2602"/>
    </location>
</feature>
<feature type="compositionally biased region" description="Basic and acidic residues" evidence="1">
    <location>
        <begin position="5028"/>
        <end position="5045"/>
    </location>
</feature>
<feature type="compositionally biased region" description="Polar residues" evidence="1">
    <location>
        <begin position="2977"/>
        <end position="2992"/>
    </location>
</feature>
<feature type="compositionally biased region" description="Basic residues" evidence="1">
    <location>
        <begin position="3610"/>
        <end position="3621"/>
    </location>
</feature>
<evidence type="ECO:0000313" key="2">
    <source>
        <dbReference type="EMBL" id="OQD71901.1"/>
    </source>
</evidence>